<dbReference type="AlphaFoldDB" id="A0AAV6UAP3"/>
<proteinExistence type="predicted"/>
<protein>
    <submittedName>
        <fullName evidence="1">Uncharacterized protein</fullName>
    </submittedName>
</protein>
<organism evidence="1 2">
    <name type="scientific">Oedothorax gibbosus</name>
    <dbReference type="NCBI Taxonomy" id="931172"/>
    <lineage>
        <taxon>Eukaryota</taxon>
        <taxon>Metazoa</taxon>
        <taxon>Ecdysozoa</taxon>
        <taxon>Arthropoda</taxon>
        <taxon>Chelicerata</taxon>
        <taxon>Arachnida</taxon>
        <taxon>Araneae</taxon>
        <taxon>Araneomorphae</taxon>
        <taxon>Entelegynae</taxon>
        <taxon>Araneoidea</taxon>
        <taxon>Linyphiidae</taxon>
        <taxon>Erigoninae</taxon>
        <taxon>Oedothorax</taxon>
    </lineage>
</organism>
<gene>
    <name evidence="1" type="ORF">JTE90_024688</name>
</gene>
<accession>A0AAV6UAP3</accession>
<keyword evidence="2" id="KW-1185">Reference proteome</keyword>
<sequence length="94" mass="10320">MGENFANCSNSKEFPIKEAFISRKAIQNYVLSEQHIEDLAPTTSLEVPSTTPPNSGPSTSNALKRLHAVIENNLVVVIPIILTKSRKLMNNSRG</sequence>
<evidence type="ECO:0000313" key="1">
    <source>
        <dbReference type="EMBL" id="KAG8180938.1"/>
    </source>
</evidence>
<dbReference type="EMBL" id="JAFNEN010000539">
    <property type="protein sequence ID" value="KAG8180938.1"/>
    <property type="molecule type" value="Genomic_DNA"/>
</dbReference>
<reference evidence="1 2" key="1">
    <citation type="journal article" date="2022" name="Nat. Ecol. Evol.">
        <title>A masculinizing supergene underlies an exaggerated male reproductive morph in a spider.</title>
        <authorList>
            <person name="Hendrickx F."/>
            <person name="De Corte Z."/>
            <person name="Sonet G."/>
            <person name="Van Belleghem S.M."/>
            <person name="Kostlbacher S."/>
            <person name="Vangestel C."/>
        </authorList>
    </citation>
    <scope>NUCLEOTIDE SEQUENCE [LARGE SCALE GENOMIC DNA]</scope>
    <source>
        <strain evidence="1">W744_W776</strain>
    </source>
</reference>
<evidence type="ECO:0000313" key="2">
    <source>
        <dbReference type="Proteomes" id="UP000827092"/>
    </source>
</evidence>
<dbReference type="Proteomes" id="UP000827092">
    <property type="component" value="Unassembled WGS sequence"/>
</dbReference>
<name>A0AAV6UAP3_9ARAC</name>
<comment type="caution">
    <text evidence="1">The sequence shown here is derived from an EMBL/GenBank/DDBJ whole genome shotgun (WGS) entry which is preliminary data.</text>
</comment>